<feature type="compositionally biased region" description="Low complexity" evidence="1">
    <location>
        <begin position="423"/>
        <end position="439"/>
    </location>
</feature>
<dbReference type="EMBL" id="CYKH01000600">
    <property type="protein sequence ID" value="CUG06558.1"/>
    <property type="molecule type" value="Genomic_DNA"/>
</dbReference>
<feature type="compositionally biased region" description="Polar residues" evidence="1">
    <location>
        <begin position="191"/>
        <end position="206"/>
    </location>
</feature>
<dbReference type="Proteomes" id="UP000051952">
    <property type="component" value="Unassembled WGS sequence"/>
</dbReference>
<protein>
    <submittedName>
        <fullName evidence="2">Uncharacterized protein</fullName>
    </submittedName>
</protein>
<reference evidence="3" key="1">
    <citation type="submission" date="2015-09" db="EMBL/GenBank/DDBJ databases">
        <authorList>
            <consortium name="Pathogen Informatics"/>
        </authorList>
    </citation>
    <scope>NUCLEOTIDE SEQUENCE [LARGE SCALE GENOMIC DNA]</scope>
    <source>
        <strain evidence="3">Lake Konstanz</strain>
    </source>
</reference>
<organism evidence="2 3">
    <name type="scientific">Bodo saltans</name>
    <name type="common">Flagellated protozoan</name>
    <dbReference type="NCBI Taxonomy" id="75058"/>
    <lineage>
        <taxon>Eukaryota</taxon>
        <taxon>Discoba</taxon>
        <taxon>Euglenozoa</taxon>
        <taxon>Kinetoplastea</taxon>
        <taxon>Metakinetoplastina</taxon>
        <taxon>Eubodonida</taxon>
        <taxon>Bodonidae</taxon>
        <taxon>Bodo</taxon>
    </lineage>
</organism>
<feature type="region of interest" description="Disordered" evidence="1">
    <location>
        <begin position="255"/>
        <end position="285"/>
    </location>
</feature>
<feature type="compositionally biased region" description="Low complexity" evidence="1">
    <location>
        <begin position="373"/>
        <end position="403"/>
    </location>
</feature>
<name>A0A0S4J0S8_BODSA</name>
<proteinExistence type="predicted"/>
<feature type="region of interest" description="Disordered" evidence="1">
    <location>
        <begin position="1"/>
        <end position="24"/>
    </location>
</feature>
<dbReference type="AlphaFoldDB" id="A0A0S4J0S8"/>
<feature type="region of interest" description="Disordered" evidence="1">
    <location>
        <begin position="179"/>
        <end position="224"/>
    </location>
</feature>
<feature type="compositionally biased region" description="Low complexity" evidence="1">
    <location>
        <begin position="39"/>
        <end position="52"/>
    </location>
</feature>
<feature type="region of interest" description="Disordered" evidence="1">
    <location>
        <begin position="36"/>
        <end position="64"/>
    </location>
</feature>
<accession>A0A0S4J0S8</accession>
<feature type="compositionally biased region" description="Polar residues" evidence="1">
    <location>
        <begin position="412"/>
        <end position="422"/>
    </location>
</feature>
<gene>
    <name evidence="2" type="ORF">BSAL_73095</name>
</gene>
<feature type="compositionally biased region" description="Gly residues" evidence="1">
    <location>
        <begin position="13"/>
        <end position="22"/>
    </location>
</feature>
<feature type="region of interest" description="Disordered" evidence="1">
    <location>
        <begin position="365"/>
        <end position="440"/>
    </location>
</feature>
<evidence type="ECO:0000313" key="2">
    <source>
        <dbReference type="EMBL" id="CUG06558.1"/>
    </source>
</evidence>
<evidence type="ECO:0000313" key="3">
    <source>
        <dbReference type="Proteomes" id="UP000051952"/>
    </source>
</evidence>
<feature type="compositionally biased region" description="Low complexity" evidence="1">
    <location>
        <begin position="179"/>
        <end position="190"/>
    </location>
</feature>
<keyword evidence="3" id="KW-1185">Reference proteome</keyword>
<evidence type="ECO:0000256" key="1">
    <source>
        <dbReference type="SAM" id="MobiDB-lite"/>
    </source>
</evidence>
<sequence>MGHLKNPPRSHSAGGGGCGIGGVPLQLSRKKGEIGPAVSHNTATTASSHSASRLGLGLSQSTRGGATVPLSSSLSFSATQLSRSHLQQYDNTEYVGGGGGGWGDDLSLSVNKRGMIRATSGGGQQHNHNYHNHTQYLGSSGTSLQLLQQAQPADQNAPSPKFLTSYSGLLTEAEIYQQQQTPPNVQQQQQRYSPTAASSSFKSNNKLLREEENSDAAGQTNRRQRRRHIVAIASSLPSREEEALEKSELLLLMSSSKRRPTVHSPPDPRTLGGNEDSRRTTTTQQQKMAATSVMRPQSSPYRVLGIVRPESGSVRVGVSSPTPHRRPATASALLMSSIRDITVELSQQRPPSALVHDARTALLDASQRGNVTTSANSHRGGSSSGRPPSSSSATGLSSSGLGASHRRGERASPTSASYATYGSGSFLPPRPSSSSSASSIVLQREQLDLGASGSLPALVRQALQSA</sequence>
<dbReference type="VEuPathDB" id="TriTrypDB:BSAL_73095"/>